<dbReference type="SUPFAM" id="SSF54593">
    <property type="entry name" value="Glyoxalase/Bleomycin resistance protein/Dihydroxybiphenyl dioxygenase"/>
    <property type="match status" value="1"/>
</dbReference>
<keyword evidence="2" id="KW-1185">Reference proteome</keyword>
<dbReference type="InterPro" id="IPR029068">
    <property type="entry name" value="Glyas_Bleomycin-R_OHBP_Dase"/>
</dbReference>
<reference evidence="1 2" key="1">
    <citation type="submission" date="2019-03" db="EMBL/GenBank/DDBJ databases">
        <title>Genomic Encyclopedia of Type Strains, Phase IV (KMG-IV): sequencing the most valuable type-strain genomes for metagenomic binning, comparative biology and taxonomic classification.</title>
        <authorList>
            <person name="Goeker M."/>
        </authorList>
    </citation>
    <scope>NUCLEOTIDE SEQUENCE [LARGE SCALE GENOMIC DNA]</scope>
    <source>
        <strain evidence="1 2">DSM 22958</strain>
    </source>
</reference>
<proteinExistence type="predicted"/>
<dbReference type="EMBL" id="SLWL01000016">
    <property type="protein sequence ID" value="TCO10008.1"/>
    <property type="molecule type" value="Genomic_DNA"/>
</dbReference>
<name>A0A4V2RWT8_9HYPH</name>
<dbReference type="Gene3D" id="3.10.180.10">
    <property type="entry name" value="2,3-Dihydroxybiphenyl 1,2-Dioxygenase, domain 1"/>
    <property type="match status" value="1"/>
</dbReference>
<evidence type="ECO:0000313" key="2">
    <source>
        <dbReference type="Proteomes" id="UP000294881"/>
    </source>
</evidence>
<dbReference type="OrthoDB" id="7374658at2"/>
<evidence type="ECO:0000313" key="1">
    <source>
        <dbReference type="EMBL" id="TCO10008.1"/>
    </source>
</evidence>
<gene>
    <name evidence="1" type="ORF">EV666_11642</name>
</gene>
<protein>
    <submittedName>
        <fullName evidence="1">Glyoxalase-like protein</fullName>
    </submittedName>
</protein>
<dbReference type="RefSeq" id="WP_132010069.1">
    <property type="nucleotide sequence ID" value="NZ_JBHUNN010000002.1"/>
</dbReference>
<dbReference type="AlphaFoldDB" id="A0A4V2RWT8"/>
<accession>A0A4V2RWT8</accession>
<sequence length="289" mass="30922">MLTQIDRMVLATPDAAETARNWIALLDAEPDGGDRIAALGARRTRLRLAQGFVELLEPDGAGPVADALAARGRAHMFAAGVSTTDMAGLKRRLADQGVAVVEEHGQLHPDPAAMGVRGLRVVVSPHEARPSVGLPDFFYEATLLDPAPEPAIARLAALFGLDRAIECPIASETFGYEGTLTLFQPRQLHRFEVINPSKPGTTMARQLQKLGPVMYMGFAEAARIGEIEARARAAGAGLTVDRPATRPADRMADQLWLHPDALGGMMLGVSRPGMAWTWSGDPARVPVID</sequence>
<dbReference type="Proteomes" id="UP000294881">
    <property type="component" value="Unassembled WGS sequence"/>
</dbReference>
<organism evidence="1 2">
    <name type="scientific">Camelimonas lactis</name>
    <dbReference type="NCBI Taxonomy" id="659006"/>
    <lineage>
        <taxon>Bacteria</taxon>
        <taxon>Pseudomonadati</taxon>
        <taxon>Pseudomonadota</taxon>
        <taxon>Alphaproteobacteria</taxon>
        <taxon>Hyphomicrobiales</taxon>
        <taxon>Chelatococcaceae</taxon>
        <taxon>Camelimonas</taxon>
    </lineage>
</organism>
<comment type="caution">
    <text evidence="1">The sequence shown here is derived from an EMBL/GenBank/DDBJ whole genome shotgun (WGS) entry which is preliminary data.</text>
</comment>